<reference evidence="2 3" key="1">
    <citation type="journal article" date="2012" name="BMC Genomics">
        <title>Comparative genomic analysis of human infective Trypanosoma cruzi lineages with the bat-restricted subspecies T. cruzi marinkellei.</title>
        <authorList>
            <person name="Franzen O."/>
            <person name="Talavera-Lopez C."/>
            <person name="Ochaya S."/>
            <person name="Butler C.E."/>
            <person name="Messenger L.A."/>
            <person name="Lewis M.D."/>
            <person name="Llewellyn M.S."/>
            <person name="Marinkelle C.J."/>
            <person name="Tyler K.M."/>
            <person name="Miles M.A."/>
            <person name="Andersson B."/>
        </authorList>
    </citation>
    <scope>NUCLEOTIDE SEQUENCE [LARGE SCALE GENOMIC DNA]</scope>
    <source>
        <strain evidence="2 3">B7</strain>
    </source>
</reference>
<protein>
    <submittedName>
        <fullName evidence="2">Uncharacterized protein</fullName>
    </submittedName>
</protein>
<keyword evidence="1" id="KW-1133">Transmembrane helix</keyword>
<evidence type="ECO:0000313" key="3">
    <source>
        <dbReference type="Proteomes" id="UP000007350"/>
    </source>
</evidence>
<keyword evidence="1" id="KW-0812">Transmembrane</keyword>
<organism evidence="2 3">
    <name type="scientific">Trypanosoma cruzi marinkellei</name>
    <dbReference type="NCBI Taxonomy" id="85056"/>
    <lineage>
        <taxon>Eukaryota</taxon>
        <taxon>Discoba</taxon>
        <taxon>Euglenozoa</taxon>
        <taxon>Kinetoplastea</taxon>
        <taxon>Metakinetoplastina</taxon>
        <taxon>Trypanosomatida</taxon>
        <taxon>Trypanosomatidae</taxon>
        <taxon>Trypanosoma</taxon>
        <taxon>Schizotrypanum</taxon>
    </lineage>
</organism>
<keyword evidence="1" id="KW-0472">Membrane</keyword>
<sequence>MIIIITDIFLFIFIFYFFYPLVCVCASWIFSSFFSFFCCTFFPHVFLSRFAPPMFRGMLGGAGRQWRSERRLATVMNATSRNPAQKSTYRISRTNLAKQSAVRMKEDAKRRQKSAVTQSVSRRDLSHADAEFLRRQQDEALAEHDACLKGFMKDKGSAHHHCHAPNSSQHLEYDSVDATSGHSIIQQRFDALVHDAVLKYGPPLPAEFVSENDILSPFGYRKDVNASSPFQEENPDAHYFYDEVQIRPQELFGIIRKLDPSFSIRTHADGVPFSLLIKNCLYFRVWGGKVHFMRCLKRVPLRTGEAGEDGTEMRGEVTTTLSKYKMRESPSFDGLRQGPQPWLYNYRMM</sequence>
<keyword evidence="3" id="KW-1185">Reference proteome</keyword>
<name>K2N0H5_TRYCR</name>
<evidence type="ECO:0000313" key="2">
    <source>
        <dbReference type="EMBL" id="EKF32895.1"/>
    </source>
</evidence>
<accession>K2N0H5</accession>
<comment type="caution">
    <text evidence="2">The sequence shown here is derived from an EMBL/GenBank/DDBJ whole genome shotgun (WGS) entry which is preliminary data.</text>
</comment>
<dbReference type="EMBL" id="AHKC01009537">
    <property type="protein sequence ID" value="EKF32895.1"/>
    <property type="molecule type" value="Genomic_DNA"/>
</dbReference>
<dbReference type="Proteomes" id="UP000007350">
    <property type="component" value="Unassembled WGS sequence"/>
</dbReference>
<feature type="transmembrane region" description="Helical" evidence="1">
    <location>
        <begin position="7"/>
        <end position="30"/>
    </location>
</feature>
<evidence type="ECO:0000256" key="1">
    <source>
        <dbReference type="SAM" id="Phobius"/>
    </source>
</evidence>
<dbReference type="AlphaFoldDB" id="K2N0H5"/>
<proteinExistence type="predicted"/>
<gene>
    <name evidence="2" type="ORF">MOQ_003243</name>
</gene>
<dbReference type="OrthoDB" id="272664at2759"/>